<dbReference type="GO" id="GO:0032259">
    <property type="term" value="P:methylation"/>
    <property type="evidence" value="ECO:0007669"/>
    <property type="project" value="UniProtKB-KW"/>
</dbReference>
<proteinExistence type="inferred from homology"/>
<evidence type="ECO:0000256" key="3">
    <source>
        <dbReference type="ARBA" id="ARBA00011890"/>
    </source>
</evidence>
<evidence type="ECO:0000313" key="12">
    <source>
        <dbReference type="EMBL" id="PJZ68454.1"/>
    </source>
</evidence>
<dbReference type="PANTHER" id="PTHR11579">
    <property type="entry name" value="PROTEIN-L-ISOASPARTATE O-METHYLTRANSFERASE"/>
    <property type="match status" value="1"/>
</dbReference>
<keyword evidence="7" id="KW-0808">Transferase</keyword>
<protein>
    <recommendedName>
        <fullName evidence="4">Protein-L-isoaspartate O-methyltransferase</fullName>
        <ecNumber evidence="3">2.1.1.77</ecNumber>
    </recommendedName>
    <alternativeName>
        <fullName evidence="11">L-isoaspartyl protein carboxyl methyltransferase</fullName>
    </alternativeName>
    <alternativeName>
        <fullName evidence="9">Protein L-isoaspartyl methyltransferase</fullName>
    </alternativeName>
    <alternativeName>
        <fullName evidence="10">Protein-beta-aspartate methyltransferase</fullName>
    </alternativeName>
</protein>
<dbReference type="Pfam" id="PF01135">
    <property type="entry name" value="PCMT"/>
    <property type="match status" value="1"/>
</dbReference>
<evidence type="ECO:0000256" key="5">
    <source>
        <dbReference type="ARBA" id="ARBA00022490"/>
    </source>
</evidence>
<dbReference type="GO" id="GO:0005737">
    <property type="term" value="C:cytoplasm"/>
    <property type="evidence" value="ECO:0007669"/>
    <property type="project" value="UniProtKB-SubCell"/>
</dbReference>
<gene>
    <name evidence="12" type="ORF">CH360_16065</name>
    <name evidence="13" type="ORF">CH373_16935</name>
</gene>
<dbReference type="PANTHER" id="PTHR11579:SF0">
    <property type="entry name" value="PROTEIN-L-ISOASPARTATE(D-ASPARTATE) O-METHYLTRANSFERASE"/>
    <property type="match status" value="1"/>
</dbReference>
<dbReference type="Proteomes" id="UP000231962">
    <property type="component" value="Unassembled WGS sequence"/>
</dbReference>
<dbReference type="AlphaFoldDB" id="A0A2M9ZIN0"/>
<evidence type="ECO:0000256" key="1">
    <source>
        <dbReference type="ARBA" id="ARBA00004496"/>
    </source>
</evidence>
<reference evidence="14 15" key="1">
    <citation type="submission" date="2017-07" db="EMBL/GenBank/DDBJ databases">
        <title>Leptospira spp. isolated from tropical soils.</title>
        <authorList>
            <person name="Thibeaux R."/>
            <person name="Iraola G."/>
            <person name="Ferres I."/>
            <person name="Bierque E."/>
            <person name="Girault D."/>
            <person name="Soupe-Gilbert M.-E."/>
            <person name="Picardeau M."/>
            <person name="Goarant C."/>
        </authorList>
    </citation>
    <scope>NUCLEOTIDE SEQUENCE [LARGE SCALE GENOMIC DNA]</scope>
    <source>
        <strain evidence="13 15">FH1-B-B1</strain>
        <strain evidence="12 14">FH1-B-C1</strain>
    </source>
</reference>
<name>A0A2M9ZIN0_9LEPT</name>
<dbReference type="InterPro" id="IPR000682">
    <property type="entry name" value="PCMT"/>
</dbReference>
<keyword evidence="6" id="KW-0489">Methyltransferase</keyword>
<evidence type="ECO:0000256" key="2">
    <source>
        <dbReference type="ARBA" id="ARBA00005369"/>
    </source>
</evidence>
<comment type="similarity">
    <text evidence="2">Belongs to the methyltransferase superfamily. L-isoaspartyl/D-aspartyl protein methyltransferase family.</text>
</comment>
<dbReference type="Gene3D" id="3.40.50.150">
    <property type="entry name" value="Vaccinia Virus protein VP39"/>
    <property type="match status" value="1"/>
</dbReference>
<evidence type="ECO:0000256" key="6">
    <source>
        <dbReference type="ARBA" id="ARBA00022603"/>
    </source>
</evidence>
<comment type="caution">
    <text evidence="13">The sequence shown here is derived from an EMBL/GenBank/DDBJ whole genome shotgun (WGS) entry which is preliminary data.</text>
</comment>
<keyword evidence="8" id="KW-0949">S-adenosyl-L-methionine</keyword>
<dbReference type="SUPFAM" id="SSF53335">
    <property type="entry name" value="S-adenosyl-L-methionine-dependent methyltransferases"/>
    <property type="match status" value="1"/>
</dbReference>
<dbReference type="EMBL" id="NPDZ01000016">
    <property type="protein sequence ID" value="PJZ71918.1"/>
    <property type="molecule type" value="Genomic_DNA"/>
</dbReference>
<evidence type="ECO:0000256" key="4">
    <source>
        <dbReference type="ARBA" id="ARBA00013346"/>
    </source>
</evidence>
<evidence type="ECO:0000256" key="7">
    <source>
        <dbReference type="ARBA" id="ARBA00022679"/>
    </source>
</evidence>
<dbReference type="CDD" id="cd02440">
    <property type="entry name" value="AdoMet_MTases"/>
    <property type="match status" value="1"/>
</dbReference>
<comment type="subcellular location">
    <subcellularLocation>
        <location evidence="1">Cytoplasm</location>
    </subcellularLocation>
</comment>
<evidence type="ECO:0000313" key="15">
    <source>
        <dbReference type="Proteomes" id="UP000231990"/>
    </source>
</evidence>
<evidence type="ECO:0000256" key="9">
    <source>
        <dbReference type="ARBA" id="ARBA00030757"/>
    </source>
</evidence>
<evidence type="ECO:0000313" key="14">
    <source>
        <dbReference type="Proteomes" id="UP000231962"/>
    </source>
</evidence>
<dbReference type="InterPro" id="IPR029063">
    <property type="entry name" value="SAM-dependent_MTases_sf"/>
</dbReference>
<evidence type="ECO:0000256" key="8">
    <source>
        <dbReference type="ARBA" id="ARBA00022691"/>
    </source>
</evidence>
<dbReference type="Proteomes" id="UP000231990">
    <property type="component" value="Unassembled WGS sequence"/>
</dbReference>
<dbReference type="EC" id="2.1.1.77" evidence="3"/>
<dbReference type="GO" id="GO:0004719">
    <property type="term" value="F:protein-L-isoaspartate (D-aspartate) O-methyltransferase activity"/>
    <property type="evidence" value="ECO:0007669"/>
    <property type="project" value="UniProtKB-EC"/>
</dbReference>
<evidence type="ECO:0000313" key="13">
    <source>
        <dbReference type="EMBL" id="PJZ71918.1"/>
    </source>
</evidence>
<dbReference type="EMBL" id="NPDY01000022">
    <property type="protein sequence ID" value="PJZ68454.1"/>
    <property type="molecule type" value="Genomic_DNA"/>
</dbReference>
<evidence type="ECO:0000256" key="11">
    <source>
        <dbReference type="ARBA" id="ARBA00031350"/>
    </source>
</evidence>
<accession>A0A2M9ZIN0</accession>
<evidence type="ECO:0000256" key="10">
    <source>
        <dbReference type="ARBA" id="ARBA00031323"/>
    </source>
</evidence>
<keyword evidence="14" id="KW-1185">Reference proteome</keyword>
<keyword evidence="5" id="KW-0963">Cytoplasm</keyword>
<organism evidence="13 15">
    <name type="scientific">Leptospira perolatii</name>
    <dbReference type="NCBI Taxonomy" id="2023191"/>
    <lineage>
        <taxon>Bacteria</taxon>
        <taxon>Pseudomonadati</taxon>
        <taxon>Spirochaetota</taxon>
        <taxon>Spirochaetia</taxon>
        <taxon>Leptospirales</taxon>
        <taxon>Leptospiraceae</taxon>
        <taxon>Leptospira</taxon>
    </lineage>
</organism>
<sequence>MENKSSDLHVPVVHPLETSGQKKARDLMVRTQIEARGIQNSKVLEAMRKVQRHLFLPDDLQKYSYDDKAIHVGWNQTISQPYIVAYMSERLALEPGMTVLEIGTGTGYLTAILNELGVKIVSVEIVPELHKKAIQNLETWIPSFSKLQTVLLGDAYEVAEKFGAFDRLVASACFPTVPKSESPFFRHLKDLAKAVLPIEYNSEFQYLLTLQKKENSWVVLNRLPVKFVPLEGKGKVSF</sequence>
<dbReference type="OrthoDB" id="9772751at2"/>
<dbReference type="RefSeq" id="WP_100715079.1">
    <property type="nucleotide sequence ID" value="NZ_NPDY01000022.1"/>
</dbReference>